<gene>
    <name evidence="3" type="ORF">BW247_11730</name>
</gene>
<evidence type="ECO:0000259" key="2">
    <source>
        <dbReference type="Pfam" id="PF13511"/>
    </source>
</evidence>
<feature type="coiled-coil region" evidence="1">
    <location>
        <begin position="68"/>
        <end position="138"/>
    </location>
</feature>
<keyword evidence="1" id="KW-0175">Coiled coil</keyword>
<dbReference type="Proteomes" id="UP000243807">
    <property type="component" value="Chromosome"/>
</dbReference>
<feature type="domain" description="DUF4124" evidence="2">
    <location>
        <begin position="6"/>
        <end position="73"/>
    </location>
</feature>
<sequence>MGLGVCACLLATAVQAQEYYRWRDAHGVVHYASTIPGDAVADGYDVLNANGAVIKHVPPPPTPQQRAAAAAAARKQQAAEAARAAQQRLDSMLLLSFDSVRSIERLRDERVGALTEQLRHLRERQNRLEQQQRALLARKAELKPAQTARATSIRQELDGVDANLKSVHAAVRSLATDRAATIVRFDTYIKRFRQLQAAGRVPQ</sequence>
<dbReference type="AlphaFoldDB" id="A0A1P8UIL4"/>
<accession>A0A1P8UIL4</accession>
<evidence type="ECO:0000313" key="3">
    <source>
        <dbReference type="EMBL" id="APZ43676.1"/>
    </source>
</evidence>
<dbReference type="EMBL" id="CP019434">
    <property type="protein sequence ID" value="APZ43676.1"/>
    <property type="molecule type" value="Genomic_DNA"/>
</dbReference>
<dbReference type="Pfam" id="PF13511">
    <property type="entry name" value="DUF4124"/>
    <property type="match status" value="1"/>
</dbReference>
<keyword evidence="4" id="KW-1185">Reference proteome</keyword>
<name>A0A1P8UIL4_9GAMM</name>
<proteinExistence type="predicted"/>
<organism evidence="3 4">
    <name type="scientific">Acidihalobacter ferrooxydans</name>
    <dbReference type="NCBI Taxonomy" id="1765967"/>
    <lineage>
        <taxon>Bacteria</taxon>
        <taxon>Pseudomonadati</taxon>
        <taxon>Pseudomonadota</taxon>
        <taxon>Gammaproteobacteria</taxon>
        <taxon>Chromatiales</taxon>
        <taxon>Ectothiorhodospiraceae</taxon>
        <taxon>Acidihalobacter</taxon>
    </lineage>
</organism>
<evidence type="ECO:0000256" key="1">
    <source>
        <dbReference type="SAM" id="Coils"/>
    </source>
</evidence>
<dbReference type="InterPro" id="IPR025392">
    <property type="entry name" value="DUF4124"/>
</dbReference>
<dbReference type="STRING" id="1765967.BW247_11730"/>
<reference evidence="3 4" key="1">
    <citation type="submission" date="2017-01" db="EMBL/GenBank/DDBJ databases">
        <title>Draft sequence of Acidihalobacter ferrooxidans strain DSM 14175 (strain V8).</title>
        <authorList>
            <person name="Khaleque H.N."/>
            <person name="Ramsay J.P."/>
            <person name="Murphy R.J.T."/>
            <person name="Kaksonen A.H."/>
            <person name="Boxall N.J."/>
            <person name="Watkin E.L.J."/>
        </authorList>
    </citation>
    <scope>NUCLEOTIDE SEQUENCE [LARGE SCALE GENOMIC DNA]</scope>
    <source>
        <strain evidence="3 4">V8</strain>
    </source>
</reference>
<dbReference type="KEGG" id="afy:BW247_11730"/>
<protein>
    <recommendedName>
        <fullName evidence="2">DUF4124 domain-containing protein</fullName>
    </recommendedName>
</protein>
<evidence type="ECO:0000313" key="4">
    <source>
        <dbReference type="Proteomes" id="UP000243807"/>
    </source>
</evidence>